<comment type="caution">
    <text evidence="1">The sequence shown here is derived from an EMBL/GenBank/DDBJ whole genome shotgun (WGS) entry which is preliminary data.</text>
</comment>
<sequence length="118" mass="13288">MTLFAANFIRWATVWIAKHAQPEPDRLPILSMGIKRQVQVAAHASASVIQNTEGMLLRFSPASALAGKSLHFRALQSPVRSKHFLPFFTILDLIVQKLLETQLSCGFRFLLRLLTFVV</sequence>
<organism evidence="1">
    <name type="scientific">Anaerolinea thermolimosa</name>
    <dbReference type="NCBI Taxonomy" id="229919"/>
    <lineage>
        <taxon>Bacteria</taxon>
        <taxon>Bacillati</taxon>
        <taxon>Chloroflexota</taxon>
        <taxon>Anaerolineae</taxon>
        <taxon>Anaerolineales</taxon>
        <taxon>Anaerolineaceae</taxon>
        <taxon>Anaerolinea</taxon>
    </lineage>
</organism>
<dbReference type="EMBL" id="DSYK01000089">
    <property type="protein sequence ID" value="HGS20565.1"/>
    <property type="molecule type" value="Genomic_DNA"/>
</dbReference>
<protein>
    <submittedName>
        <fullName evidence="1">Uncharacterized protein</fullName>
    </submittedName>
</protein>
<name>A0A7C4PK77_9CHLR</name>
<reference evidence="1" key="1">
    <citation type="journal article" date="2020" name="mSystems">
        <title>Genome- and Community-Level Interaction Insights into Carbon Utilization and Element Cycling Functions of Hydrothermarchaeota in Hydrothermal Sediment.</title>
        <authorList>
            <person name="Zhou Z."/>
            <person name="Liu Y."/>
            <person name="Xu W."/>
            <person name="Pan J."/>
            <person name="Luo Z.H."/>
            <person name="Li M."/>
        </authorList>
    </citation>
    <scope>NUCLEOTIDE SEQUENCE [LARGE SCALE GENOMIC DNA]</scope>
    <source>
        <strain evidence="1">SpSt-573</strain>
    </source>
</reference>
<dbReference type="AlphaFoldDB" id="A0A7C4PK77"/>
<evidence type="ECO:0000313" key="1">
    <source>
        <dbReference type="EMBL" id="HGS20565.1"/>
    </source>
</evidence>
<proteinExistence type="predicted"/>
<accession>A0A7C4PK77</accession>
<gene>
    <name evidence="1" type="ORF">ENT37_01710</name>
</gene>